<reference evidence="1" key="1">
    <citation type="journal article" date="2009" name="PLoS Genet.">
        <title>Sequencing, mapping, and analysis of 27,455 maize full-length cDNAs.</title>
        <authorList>
            <person name="Soderlund C."/>
            <person name="Descour A."/>
            <person name="Kudrna D."/>
            <person name="Bomhoff M."/>
            <person name="Boyd L."/>
            <person name="Currie J."/>
            <person name="Angelova A."/>
            <person name="Collura K."/>
            <person name="Wissotski M."/>
            <person name="Ashley E."/>
            <person name="Morrow D."/>
            <person name="Fernandes J."/>
            <person name="Walbot V."/>
            <person name="Yu Y."/>
        </authorList>
    </citation>
    <scope>NUCLEOTIDE SEQUENCE</scope>
    <source>
        <strain evidence="1">B73</strain>
    </source>
</reference>
<dbReference type="EMBL" id="BT068517">
    <property type="protein sequence ID" value="ACN35414.1"/>
    <property type="molecule type" value="mRNA"/>
</dbReference>
<dbReference type="AlphaFoldDB" id="C0PJP8"/>
<accession>C0PJP8</accession>
<sequence>MEKCWHPYLHAFTTFIPANERKPCLLKFWDHIRIHLVSVAVPFINVASIPIPKAVQNSSNYLRVLHR</sequence>
<proteinExistence type="evidence at transcript level"/>
<name>C0PJP8_MAIZE</name>
<protein>
    <submittedName>
        <fullName evidence="1">Uncharacterized protein</fullName>
    </submittedName>
</protein>
<evidence type="ECO:0000313" key="1">
    <source>
        <dbReference type="EMBL" id="ACN35414.1"/>
    </source>
</evidence>
<reference evidence="1" key="2">
    <citation type="submission" date="2012-06" db="EMBL/GenBank/DDBJ databases">
        <authorList>
            <person name="Yu Y."/>
            <person name="Currie J."/>
            <person name="Lomeli R."/>
            <person name="Angelova A."/>
            <person name="Collura K."/>
            <person name="Wissotski M."/>
            <person name="Campos D."/>
            <person name="Kudrna D."/>
            <person name="Golser W."/>
            <person name="Ashely E."/>
            <person name="Descour A."/>
            <person name="Fernandes J."/>
            <person name="Soderlund C."/>
            <person name="Walbot V."/>
        </authorList>
    </citation>
    <scope>NUCLEOTIDE SEQUENCE</scope>
    <source>
        <strain evidence="1">B73</strain>
    </source>
</reference>
<organism evidence="1">
    <name type="scientific">Zea mays</name>
    <name type="common">Maize</name>
    <dbReference type="NCBI Taxonomy" id="4577"/>
    <lineage>
        <taxon>Eukaryota</taxon>
        <taxon>Viridiplantae</taxon>
        <taxon>Streptophyta</taxon>
        <taxon>Embryophyta</taxon>
        <taxon>Tracheophyta</taxon>
        <taxon>Spermatophyta</taxon>
        <taxon>Magnoliopsida</taxon>
        <taxon>Liliopsida</taxon>
        <taxon>Poales</taxon>
        <taxon>Poaceae</taxon>
        <taxon>PACMAD clade</taxon>
        <taxon>Panicoideae</taxon>
        <taxon>Andropogonodae</taxon>
        <taxon>Andropogoneae</taxon>
        <taxon>Tripsacinae</taxon>
        <taxon>Zea</taxon>
    </lineage>
</organism>